<organism evidence="1 2">
    <name type="scientific">Gracilibacillus kekensis</name>
    <dbReference type="NCBI Taxonomy" id="1027249"/>
    <lineage>
        <taxon>Bacteria</taxon>
        <taxon>Bacillati</taxon>
        <taxon>Bacillota</taxon>
        <taxon>Bacilli</taxon>
        <taxon>Bacillales</taxon>
        <taxon>Bacillaceae</taxon>
        <taxon>Gracilibacillus</taxon>
    </lineage>
</organism>
<reference evidence="1 2" key="1">
    <citation type="submission" date="2016-11" db="EMBL/GenBank/DDBJ databases">
        <authorList>
            <person name="Jaros S."/>
            <person name="Januszkiewicz K."/>
            <person name="Wedrychowicz H."/>
        </authorList>
    </citation>
    <scope>NUCLEOTIDE SEQUENCE [LARGE SCALE GENOMIC DNA]</scope>
    <source>
        <strain evidence="1 2">CGMCC 1.10681</strain>
    </source>
</reference>
<dbReference type="RefSeq" id="WP_156416102.1">
    <property type="nucleotide sequence ID" value="NZ_FRCZ01000007.1"/>
</dbReference>
<accession>A0A1M7QJ54</accession>
<dbReference type="Proteomes" id="UP000184184">
    <property type="component" value="Unassembled WGS sequence"/>
</dbReference>
<proteinExistence type="predicted"/>
<sequence>MVTSLYMVSLTILLTFLVLSVVEKITSRRKKLKVEMNLETSHAQVQPVMAGKEIR</sequence>
<gene>
    <name evidence="1" type="ORF">SAMN05216179_3239</name>
</gene>
<dbReference type="AlphaFoldDB" id="A0A1M7QJ54"/>
<protein>
    <submittedName>
        <fullName evidence="1">Uncharacterized protein</fullName>
    </submittedName>
</protein>
<name>A0A1M7QJ54_9BACI</name>
<evidence type="ECO:0000313" key="1">
    <source>
        <dbReference type="EMBL" id="SHN31116.1"/>
    </source>
</evidence>
<keyword evidence="2" id="KW-1185">Reference proteome</keyword>
<evidence type="ECO:0000313" key="2">
    <source>
        <dbReference type="Proteomes" id="UP000184184"/>
    </source>
</evidence>
<dbReference type="EMBL" id="FRCZ01000007">
    <property type="protein sequence ID" value="SHN31116.1"/>
    <property type="molecule type" value="Genomic_DNA"/>
</dbReference>